<sequence>MRFPDLEDSASETIYLIPYDLPQHLREGTLYRINMGRISMLLIFAALCILLAFVPATFAEDETPSSDATNFLDKAETTKTEETKEEDALEAIESGEEKAEEAELTKSGKSAELEMMSGASFNSVLISVAVPALLNALWT</sequence>
<evidence type="ECO:0000313" key="3">
    <source>
        <dbReference type="EMBL" id="KAK3236611.1"/>
    </source>
</evidence>
<feature type="region of interest" description="Disordered" evidence="1">
    <location>
        <begin position="61"/>
        <end position="109"/>
    </location>
</feature>
<keyword evidence="2" id="KW-1133">Transmembrane helix</keyword>
<dbReference type="Proteomes" id="UP001190700">
    <property type="component" value="Unassembled WGS sequence"/>
</dbReference>
<feature type="compositionally biased region" description="Acidic residues" evidence="1">
    <location>
        <begin position="83"/>
        <end position="94"/>
    </location>
</feature>
<protein>
    <submittedName>
        <fullName evidence="3">Uncharacterized protein</fullName>
    </submittedName>
</protein>
<keyword evidence="2" id="KW-0812">Transmembrane</keyword>
<organism evidence="3 4">
    <name type="scientific">Cymbomonas tetramitiformis</name>
    <dbReference type="NCBI Taxonomy" id="36881"/>
    <lineage>
        <taxon>Eukaryota</taxon>
        <taxon>Viridiplantae</taxon>
        <taxon>Chlorophyta</taxon>
        <taxon>Pyramimonadophyceae</taxon>
        <taxon>Pyramimonadales</taxon>
        <taxon>Pyramimonadaceae</taxon>
        <taxon>Cymbomonas</taxon>
    </lineage>
</organism>
<comment type="caution">
    <text evidence="3">The sequence shown here is derived from an EMBL/GenBank/DDBJ whole genome shotgun (WGS) entry which is preliminary data.</text>
</comment>
<dbReference type="EMBL" id="LGRX02034942">
    <property type="protein sequence ID" value="KAK3236611.1"/>
    <property type="molecule type" value="Genomic_DNA"/>
</dbReference>
<dbReference type="AlphaFoldDB" id="A0AAE0BHE5"/>
<feature type="compositionally biased region" description="Basic and acidic residues" evidence="1">
    <location>
        <begin position="95"/>
        <end position="109"/>
    </location>
</feature>
<feature type="transmembrane region" description="Helical" evidence="2">
    <location>
        <begin position="38"/>
        <end position="58"/>
    </location>
</feature>
<keyword evidence="4" id="KW-1185">Reference proteome</keyword>
<feature type="transmembrane region" description="Helical" evidence="2">
    <location>
        <begin position="119"/>
        <end position="138"/>
    </location>
</feature>
<feature type="compositionally biased region" description="Basic and acidic residues" evidence="1">
    <location>
        <begin position="73"/>
        <end position="82"/>
    </location>
</feature>
<proteinExistence type="predicted"/>
<evidence type="ECO:0000256" key="2">
    <source>
        <dbReference type="SAM" id="Phobius"/>
    </source>
</evidence>
<evidence type="ECO:0000313" key="4">
    <source>
        <dbReference type="Proteomes" id="UP001190700"/>
    </source>
</evidence>
<reference evidence="3 4" key="1">
    <citation type="journal article" date="2015" name="Genome Biol. Evol.">
        <title>Comparative Genomics of a Bacterivorous Green Alga Reveals Evolutionary Causalities and Consequences of Phago-Mixotrophic Mode of Nutrition.</title>
        <authorList>
            <person name="Burns J.A."/>
            <person name="Paasch A."/>
            <person name="Narechania A."/>
            <person name="Kim E."/>
        </authorList>
    </citation>
    <scope>NUCLEOTIDE SEQUENCE [LARGE SCALE GENOMIC DNA]</scope>
    <source>
        <strain evidence="3 4">PLY_AMNH</strain>
    </source>
</reference>
<evidence type="ECO:0000256" key="1">
    <source>
        <dbReference type="SAM" id="MobiDB-lite"/>
    </source>
</evidence>
<gene>
    <name evidence="3" type="ORF">CYMTET_53257</name>
</gene>
<keyword evidence="2" id="KW-0472">Membrane</keyword>
<name>A0AAE0BHE5_9CHLO</name>
<accession>A0AAE0BHE5</accession>